<dbReference type="InterPro" id="IPR051799">
    <property type="entry name" value="NADH_flavin_oxidoreductase"/>
</dbReference>
<dbReference type="InterPro" id="IPR001155">
    <property type="entry name" value="OxRdtase_FMN_N"/>
</dbReference>
<reference evidence="5" key="1">
    <citation type="submission" date="2011-02" db="EMBL/GenBank/DDBJ databases">
        <title>The complete genome of Planctomyces brasiliensis DSM 5305.</title>
        <authorList>
            <person name="Lucas S."/>
            <person name="Copeland A."/>
            <person name="Lapidus A."/>
            <person name="Bruce D."/>
            <person name="Goodwin L."/>
            <person name="Pitluck S."/>
            <person name="Kyrpides N."/>
            <person name="Mavromatis K."/>
            <person name="Pagani I."/>
            <person name="Ivanova N."/>
            <person name="Ovchinnikova G."/>
            <person name="Lu M."/>
            <person name="Detter J.C."/>
            <person name="Han C."/>
            <person name="Land M."/>
            <person name="Hauser L."/>
            <person name="Markowitz V."/>
            <person name="Cheng J.-F."/>
            <person name="Hugenholtz P."/>
            <person name="Woyke T."/>
            <person name="Wu D."/>
            <person name="Tindall B."/>
            <person name="Pomrenke H.G."/>
            <person name="Brambilla E."/>
            <person name="Klenk H.-P."/>
            <person name="Eisen J.A."/>
        </authorList>
    </citation>
    <scope>NUCLEOTIDE SEQUENCE [LARGE SCALE GENOMIC DNA]</scope>
    <source>
        <strain evidence="5">ATCC 49424 / DSM 5305 / JCM 21570 / NBRC 103401 / IFAM 1448</strain>
    </source>
</reference>
<keyword evidence="2" id="KW-0560">Oxidoreductase</keyword>
<dbReference type="OrthoDB" id="9772736at2"/>
<dbReference type="SUPFAM" id="SSF51395">
    <property type="entry name" value="FMN-linked oxidoreductases"/>
    <property type="match status" value="1"/>
</dbReference>
<dbReference type="GO" id="GO:0010181">
    <property type="term" value="F:FMN binding"/>
    <property type="evidence" value="ECO:0007669"/>
    <property type="project" value="InterPro"/>
</dbReference>
<dbReference type="STRING" id="756272.Plabr_2247"/>
<evidence type="ECO:0000259" key="3">
    <source>
        <dbReference type="Pfam" id="PF00724"/>
    </source>
</evidence>
<dbReference type="Proteomes" id="UP000006860">
    <property type="component" value="Chromosome"/>
</dbReference>
<dbReference type="eggNOG" id="COG1902">
    <property type="taxonomic scope" value="Bacteria"/>
</dbReference>
<dbReference type="GO" id="GO:0016491">
    <property type="term" value="F:oxidoreductase activity"/>
    <property type="evidence" value="ECO:0007669"/>
    <property type="project" value="UniProtKB-KW"/>
</dbReference>
<dbReference type="PANTHER" id="PTHR43656">
    <property type="entry name" value="BINDING OXIDOREDUCTASE, PUTATIVE (AFU_ORTHOLOGUE AFUA_2G08260)-RELATED"/>
    <property type="match status" value="1"/>
</dbReference>
<evidence type="ECO:0000313" key="4">
    <source>
        <dbReference type="EMBL" id="ADY59849.1"/>
    </source>
</evidence>
<organism evidence="4 5">
    <name type="scientific">Rubinisphaera brasiliensis (strain ATCC 49424 / DSM 5305 / JCM 21570 / IAM 15109 / NBRC 103401 / IFAM 1448)</name>
    <name type="common">Planctomyces brasiliensis</name>
    <dbReference type="NCBI Taxonomy" id="756272"/>
    <lineage>
        <taxon>Bacteria</taxon>
        <taxon>Pseudomonadati</taxon>
        <taxon>Planctomycetota</taxon>
        <taxon>Planctomycetia</taxon>
        <taxon>Planctomycetales</taxon>
        <taxon>Planctomycetaceae</taxon>
        <taxon>Rubinisphaera</taxon>
    </lineage>
</organism>
<keyword evidence="5" id="KW-1185">Reference proteome</keyword>
<proteinExistence type="predicted"/>
<dbReference type="PANTHER" id="PTHR43656:SF2">
    <property type="entry name" value="BINDING OXIDOREDUCTASE, PUTATIVE (AFU_ORTHOLOGUE AFUA_2G08260)-RELATED"/>
    <property type="match status" value="1"/>
</dbReference>
<evidence type="ECO:0000313" key="5">
    <source>
        <dbReference type="Proteomes" id="UP000006860"/>
    </source>
</evidence>
<dbReference type="AlphaFoldDB" id="F0SKZ6"/>
<dbReference type="Gene3D" id="3.20.20.70">
    <property type="entry name" value="Aldolase class I"/>
    <property type="match status" value="1"/>
</dbReference>
<evidence type="ECO:0000256" key="2">
    <source>
        <dbReference type="ARBA" id="ARBA00023002"/>
    </source>
</evidence>
<dbReference type="KEGG" id="pbs:Plabr_2247"/>
<dbReference type="RefSeq" id="WP_013628573.1">
    <property type="nucleotide sequence ID" value="NC_015174.1"/>
</dbReference>
<dbReference type="InterPro" id="IPR013785">
    <property type="entry name" value="Aldolase_TIM"/>
</dbReference>
<feature type="domain" description="NADH:flavin oxidoreductase/NADH oxidase N-terminal" evidence="3">
    <location>
        <begin position="46"/>
        <end position="276"/>
    </location>
</feature>
<keyword evidence="1" id="KW-0285">Flavoprotein</keyword>
<evidence type="ECO:0000256" key="1">
    <source>
        <dbReference type="ARBA" id="ARBA00022630"/>
    </source>
</evidence>
<dbReference type="EMBL" id="CP002546">
    <property type="protein sequence ID" value="ADY59849.1"/>
    <property type="molecule type" value="Genomic_DNA"/>
</dbReference>
<name>F0SKZ6_RUBBR</name>
<dbReference type="Pfam" id="PF00724">
    <property type="entry name" value="Oxidored_FMN"/>
    <property type="match status" value="1"/>
</dbReference>
<sequence>MAYPRVASFKTVEQFRERLSELDQPLTLDDDVLSAEQDSPLAAACDVGGFRVGNRWAVHPMEGWDGTRDGKPSEFTVRRWEHFGESGCKLIWGGEAFAVRPDGRANPNQLYFQEDSLPGLETLLQTLRGAHEREFGAHACDDLLVGLQLTHSGRYCRPNEKAKLEPRIAYHHPLLDRRIGLDPTDDSALLTDDEVWQLIDCYVEAAKAAERIGFQFVDVKHCHGYLGHEFLSAFTRPGPFGGSFENRTRFLREICGRIRQECPNLLIGVRLSLFDMLPFEPMDFHEKTGRPGIGQPMSGATGDYTGFGCDRHDPMKIDLTEPIELMKAMRDEMGVAIVNITAGSPYYNPHIQRPAYFPPSDGYQPPEDPLVGCCRQLAATAEAKRAVPDLPIVGSAYTYFQEYLPHVGQAAVRNGDVDFVGLGRMVLSQWQLPAQTLRGEDYRAAKKICRTFSDCTTGPRNGLISGCYPLDDTYKKLPEFETLKQIKAGKTPS</sequence>
<gene>
    <name evidence="4" type="ordered locus">Plabr_2247</name>
</gene>
<accession>F0SKZ6</accession>
<dbReference type="HOGENOM" id="CLU_051501_0_0_0"/>
<protein>
    <submittedName>
        <fullName evidence="4">NADH:flavin oxidoreductase/NADH oxidase</fullName>
    </submittedName>
</protein>